<evidence type="ECO:0000313" key="12">
    <source>
        <dbReference type="EMBL" id="EFJ30380.1"/>
    </source>
</evidence>
<dbReference type="Gene3D" id="3.10.20.810">
    <property type="entry name" value="Phosphoribosyl-AMP cyclohydrolase"/>
    <property type="match status" value="1"/>
</dbReference>
<dbReference type="GO" id="GO:0004635">
    <property type="term" value="F:phosphoribosyl-AMP cyclohydrolase activity"/>
    <property type="evidence" value="ECO:0007669"/>
    <property type="project" value="UniProtKB-EC"/>
</dbReference>
<dbReference type="InterPro" id="IPR038019">
    <property type="entry name" value="PRib_AMP_CycHydrolase_sf"/>
</dbReference>
<evidence type="ECO:0000256" key="4">
    <source>
        <dbReference type="ARBA" id="ARBA00005204"/>
    </source>
</evidence>
<feature type="domain" description="Phosphoribosyl-AMP cyclohydrolase" evidence="11">
    <location>
        <begin position="85"/>
        <end position="158"/>
    </location>
</feature>
<dbReference type="KEGG" id="smo:SELMODRAFT_409257"/>
<keyword evidence="6" id="KW-0547">Nucleotide-binding</keyword>
<dbReference type="InParanoid" id="D8RAW0"/>
<dbReference type="Gramene" id="EFJ30380">
    <property type="protein sequence ID" value="EFJ30380"/>
    <property type="gene ID" value="SELMODRAFT_409257"/>
</dbReference>
<dbReference type="SUPFAM" id="SSF141734">
    <property type="entry name" value="HisI-like"/>
    <property type="match status" value="1"/>
</dbReference>
<dbReference type="Gene3D" id="1.10.287.1080">
    <property type="entry name" value="MazG-like"/>
    <property type="match status" value="1"/>
</dbReference>
<evidence type="ECO:0000256" key="3">
    <source>
        <dbReference type="ARBA" id="ARBA00005169"/>
    </source>
</evidence>
<organism evidence="13">
    <name type="scientific">Selaginella moellendorffii</name>
    <name type="common">Spikemoss</name>
    <dbReference type="NCBI Taxonomy" id="88036"/>
    <lineage>
        <taxon>Eukaryota</taxon>
        <taxon>Viridiplantae</taxon>
        <taxon>Streptophyta</taxon>
        <taxon>Embryophyta</taxon>
        <taxon>Tracheophyta</taxon>
        <taxon>Lycopodiopsida</taxon>
        <taxon>Selaginellales</taxon>
        <taxon>Selaginellaceae</taxon>
        <taxon>Selaginella</taxon>
    </lineage>
</organism>
<comment type="pathway">
    <text evidence="3">Amino-acid biosynthesis; L-histidine biosynthesis; L-histidine from 5-phospho-alpha-D-ribose 1-diphosphate: step 3/9.</text>
</comment>
<name>D8RAW0_SELML</name>
<dbReference type="GO" id="GO:0005524">
    <property type="term" value="F:ATP binding"/>
    <property type="evidence" value="ECO:0007669"/>
    <property type="project" value="UniProtKB-KW"/>
</dbReference>
<evidence type="ECO:0000259" key="11">
    <source>
        <dbReference type="Pfam" id="PF01502"/>
    </source>
</evidence>
<dbReference type="STRING" id="88036.D8RAW0"/>
<evidence type="ECO:0000313" key="13">
    <source>
        <dbReference type="Proteomes" id="UP000001514"/>
    </source>
</evidence>
<evidence type="ECO:0000256" key="7">
    <source>
        <dbReference type="ARBA" id="ARBA00022801"/>
    </source>
</evidence>
<dbReference type="eggNOG" id="KOG4311">
    <property type="taxonomic scope" value="Eukaryota"/>
</dbReference>
<evidence type="ECO:0000256" key="5">
    <source>
        <dbReference type="ARBA" id="ARBA00022605"/>
    </source>
</evidence>
<evidence type="ECO:0000256" key="2">
    <source>
        <dbReference type="ARBA" id="ARBA00001460"/>
    </source>
</evidence>
<dbReference type="GO" id="GO:0004636">
    <property type="term" value="F:phosphoribosyl-ATP diphosphatase activity"/>
    <property type="evidence" value="ECO:0007669"/>
    <property type="project" value="UniProtKB-EC"/>
</dbReference>
<dbReference type="InterPro" id="IPR021130">
    <property type="entry name" value="PRib-ATP_PPHydrolase-like"/>
</dbReference>
<keyword evidence="9" id="KW-0368">Histidine biosynthesis</keyword>
<evidence type="ECO:0000256" key="6">
    <source>
        <dbReference type="ARBA" id="ARBA00022741"/>
    </source>
</evidence>
<keyword evidence="7" id="KW-0378">Hydrolase</keyword>
<dbReference type="EMBL" id="GL377575">
    <property type="protein sequence ID" value="EFJ30380.1"/>
    <property type="molecule type" value="Genomic_DNA"/>
</dbReference>
<dbReference type="GO" id="GO:0000105">
    <property type="term" value="P:L-histidine biosynthetic process"/>
    <property type="evidence" value="ECO:0007669"/>
    <property type="project" value="UniProtKB-UniPathway"/>
</dbReference>
<accession>D8RAW0</accession>
<dbReference type="UniPathway" id="UPA00031">
    <property type="reaction ID" value="UER00007"/>
</dbReference>
<reference evidence="12 13" key="1">
    <citation type="journal article" date="2011" name="Science">
        <title>The Selaginella genome identifies genetic changes associated with the evolution of vascular plants.</title>
        <authorList>
            <person name="Banks J.A."/>
            <person name="Nishiyama T."/>
            <person name="Hasebe M."/>
            <person name="Bowman J.L."/>
            <person name="Gribskov M."/>
            <person name="dePamphilis C."/>
            <person name="Albert V.A."/>
            <person name="Aono N."/>
            <person name="Aoyama T."/>
            <person name="Ambrose B.A."/>
            <person name="Ashton N.W."/>
            <person name="Axtell M.J."/>
            <person name="Barker E."/>
            <person name="Barker M.S."/>
            <person name="Bennetzen J.L."/>
            <person name="Bonawitz N.D."/>
            <person name="Chapple C."/>
            <person name="Cheng C."/>
            <person name="Correa L.G."/>
            <person name="Dacre M."/>
            <person name="DeBarry J."/>
            <person name="Dreyer I."/>
            <person name="Elias M."/>
            <person name="Engstrom E.M."/>
            <person name="Estelle M."/>
            <person name="Feng L."/>
            <person name="Finet C."/>
            <person name="Floyd S.K."/>
            <person name="Frommer W.B."/>
            <person name="Fujita T."/>
            <person name="Gramzow L."/>
            <person name="Gutensohn M."/>
            <person name="Harholt J."/>
            <person name="Hattori M."/>
            <person name="Heyl A."/>
            <person name="Hirai T."/>
            <person name="Hiwatashi Y."/>
            <person name="Ishikawa M."/>
            <person name="Iwata M."/>
            <person name="Karol K.G."/>
            <person name="Koehler B."/>
            <person name="Kolukisaoglu U."/>
            <person name="Kubo M."/>
            <person name="Kurata T."/>
            <person name="Lalonde S."/>
            <person name="Li K."/>
            <person name="Li Y."/>
            <person name="Litt A."/>
            <person name="Lyons E."/>
            <person name="Manning G."/>
            <person name="Maruyama T."/>
            <person name="Michael T.P."/>
            <person name="Mikami K."/>
            <person name="Miyazaki S."/>
            <person name="Morinaga S."/>
            <person name="Murata T."/>
            <person name="Mueller-Roeber B."/>
            <person name="Nelson D.R."/>
            <person name="Obara M."/>
            <person name="Oguri Y."/>
            <person name="Olmstead R.G."/>
            <person name="Onodera N."/>
            <person name="Petersen B.L."/>
            <person name="Pils B."/>
            <person name="Prigge M."/>
            <person name="Rensing S.A."/>
            <person name="Riano-Pachon D.M."/>
            <person name="Roberts A.W."/>
            <person name="Sato Y."/>
            <person name="Scheller H.V."/>
            <person name="Schulz B."/>
            <person name="Schulz C."/>
            <person name="Shakirov E.V."/>
            <person name="Shibagaki N."/>
            <person name="Shinohara N."/>
            <person name="Shippen D.E."/>
            <person name="Soerensen I."/>
            <person name="Sotooka R."/>
            <person name="Sugimoto N."/>
            <person name="Sugita M."/>
            <person name="Sumikawa N."/>
            <person name="Tanurdzic M."/>
            <person name="Theissen G."/>
            <person name="Ulvskov P."/>
            <person name="Wakazuki S."/>
            <person name="Weng J.K."/>
            <person name="Willats W.W."/>
            <person name="Wipf D."/>
            <person name="Wolf P.G."/>
            <person name="Yang L."/>
            <person name="Zimmer A.D."/>
            <person name="Zhu Q."/>
            <person name="Mitros T."/>
            <person name="Hellsten U."/>
            <person name="Loque D."/>
            <person name="Otillar R."/>
            <person name="Salamov A."/>
            <person name="Schmutz J."/>
            <person name="Shapiro H."/>
            <person name="Lindquist E."/>
            <person name="Lucas S."/>
            <person name="Rokhsar D."/>
            <person name="Grigoriev I.V."/>
        </authorList>
    </citation>
    <scope>NUCLEOTIDE SEQUENCE [LARGE SCALE GENOMIC DNA]</scope>
</reference>
<dbReference type="AlphaFoldDB" id="D8RAW0"/>
<keyword evidence="10" id="KW-0511">Multifunctional enzyme</keyword>
<evidence type="ECO:0000256" key="1">
    <source>
        <dbReference type="ARBA" id="ARBA00000024"/>
    </source>
</evidence>
<keyword evidence="13" id="KW-1185">Reference proteome</keyword>
<dbReference type="OMA" id="VWFHTLV"/>
<dbReference type="HOGENOM" id="CLU_048577_3_2_1"/>
<dbReference type="SUPFAM" id="SSF101386">
    <property type="entry name" value="all-alpha NTP pyrophosphatases"/>
    <property type="match status" value="1"/>
</dbReference>
<dbReference type="Pfam" id="PF01502">
    <property type="entry name" value="PRA-CH"/>
    <property type="match status" value="1"/>
</dbReference>
<protein>
    <recommendedName>
        <fullName evidence="11">Phosphoribosyl-AMP cyclohydrolase domain-containing protein</fullName>
    </recommendedName>
</protein>
<dbReference type="CDD" id="cd11534">
    <property type="entry name" value="NTP-PPase_HisIE_like"/>
    <property type="match status" value="1"/>
</dbReference>
<evidence type="ECO:0000256" key="9">
    <source>
        <dbReference type="ARBA" id="ARBA00023102"/>
    </source>
</evidence>
<dbReference type="FunCoup" id="D8RAW0">
    <property type="interactions" value="836"/>
</dbReference>
<dbReference type="InterPro" id="IPR002496">
    <property type="entry name" value="PRib_AMP_CycHydrolase_dom"/>
</dbReference>
<dbReference type="InterPro" id="IPR008179">
    <property type="entry name" value="HisE"/>
</dbReference>
<keyword evidence="5" id="KW-0028">Amino-acid biosynthesis</keyword>
<evidence type="ECO:0000256" key="10">
    <source>
        <dbReference type="ARBA" id="ARBA00023268"/>
    </source>
</evidence>
<evidence type="ECO:0000256" key="8">
    <source>
        <dbReference type="ARBA" id="ARBA00022840"/>
    </source>
</evidence>
<dbReference type="Proteomes" id="UP000001514">
    <property type="component" value="Unassembled WGS sequence"/>
</dbReference>
<dbReference type="FunFam" id="3.10.20.810:FF:000001">
    <property type="entry name" value="Histidine biosynthesis bifunctional protein HisIE"/>
    <property type="match status" value="1"/>
</dbReference>
<comment type="pathway">
    <text evidence="4">Amino-acid biosynthesis; L-histidine biosynthesis; L-histidine from 5-phospho-alpha-D-ribose 1-diphosphate: step 2/9.</text>
</comment>
<dbReference type="NCBIfam" id="TIGR03188">
    <property type="entry name" value="histidine_hisI"/>
    <property type="match status" value="1"/>
</dbReference>
<dbReference type="Pfam" id="PF01503">
    <property type="entry name" value="PRA-PH"/>
    <property type="match status" value="1"/>
</dbReference>
<comment type="catalytic activity">
    <reaction evidence="2">
        <text>1-(5-phospho-beta-D-ribosyl)-ATP + H2O = 1-(5-phospho-beta-D-ribosyl)-5'-AMP + diphosphate + H(+)</text>
        <dbReference type="Rhea" id="RHEA:22828"/>
        <dbReference type="ChEBI" id="CHEBI:15377"/>
        <dbReference type="ChEBI" id="CHEBI:15378"/>
        <dbReference type="ChEBI" id="CHEBI:33019"/>
        <dbReference type="ChEBI" id="CHEBI:59457"/>
        <dbReference type="ChEBI" id="CHEBI:73183"/>
        <dbReference type="EC" id="3.6.1.31"/>
    </reaction>
</comment>
<keyword evidence="8" id="KW-0067">ATP-binding</keyword>
<dbReference type="PANTHER" id="PTHR42945">
    <property type="entry name" value="HISTIDINE BIOSYNTHESIS BIFUNCTIONAL PROTEIN"/>
    <property type="match status" value="1"/>
</dbReference>
<proteinExistence type="predicted"/>
<dbReference type="OrthoDB" id="1703565at2759"/>
<sequence length="286" mass="31612">MQQQCGKEMPAISRSPGFSRRFPPAQVCLSRRFSGAASRAATRALARSEPVSTVEVEALLDLIKWDSSGLAVAIAQDVDTGAILMQGFVNRDAVSATIASKRATYFSRSRRSLWTKGETSSNFIDVVDVYLDCDRDSIIYLGKPDGPTCHTGADTCYFTRAADILQNKPLIGENGLATSTLYDLERVIQQRKSEPDGKKPSWTKRLLQDQKLLCSKIREEAGELCKTVEENEGRKRTVSEMADVLYHSMVLLAAQDVKMAEVMEVLRARFSQSGIEEKSSRGRSSS</sequence>
<dbReference type="PANTHER" id="PTHR42945:SF1">
    <property type="entry name" value="HISTIDINE BIOSYNTHESIS BIFUNCTIONAL PROTEIN HIS7"/>
    <property type="match status" value="1"/>
</dbReference>
<gene>
    <name evidence="12" type="ORF">SELMODRAFT_409257</name>
</gene>
<comment type="catalytic activity">
    <reaction evidence="1">
        <text>1-(5-phospho-beta-D-ribosyl)-5'-AMP + H2O = 1-(5-phospho-beta-D-ribosyl)-5-[(5-phospho-beta-D-ribosylamino)methylideneamino]imidazole-4-carboxamide</text>
        <dbReference type="Rhea" id="RHEA:20049"/>
        <dbReference type="ChEBI" id="CHEBI:15377"/>
        <dbReference type="ChEBI" id="CHEBI:58435"/>
        <dbReference type="ChEBI" id="CHEBI:59457"/>
        <dbReference type="EC" id="3.5.4.19"/>
    </reaction>
</comment>